<accession>A0A9W8LHA4</accession>
<comment type="caution">
    <text evidence="1">The sequence shown here is derived from an EMBL/GenBank/DDBJ whole genome shotgun (WGS) entry which is preliminary data.</text>
</comment>
<name>A0A9W8LHA4_9FUNG</name>
<gene>
    <name evidence="1" type="ORF">H4R18_003701</name>
</gene>
<evidence type="ECO:0000313" key="1">
    <source>
        <dbReference type="EMBL" id="KAJ2780001.1"/>
    </source>
</evidence>
<organism evidence="1 2">
    <name type="scientific">Coemansia javaensis</name>
    <dbReference type="NCBI Taxonomy" id="2761396"/>
    <lineage>
        <taxon>Eukaryota</taxon>
        <taxon>Fungi</taxon>
        <taxon>Fungi incertae sedis</taxon>
        <taxon>Zoopagomycota</taxon>
        <taxon>Kickxellomycotina</taxon>
        <taxon>Kickxellomycetes</taxon>
        <taxon>Kickxellales</taxon>
        <taxon>Kickxellaceae</taxon>
        <taxon>Coemansia</taxon>
    </lineage>
</organism>
<reference evidence="1" key="1">
    <citation type="submission" date="2022-07" db="EMBL/GenBank/DDBJ databases">
        <title>Phylogenomic reconstructions and comparative analyses of Kickxellomycotina fungi.</title>
        <authorList>
            <person name="Reynolds N.K."/>
            <person name="Stajich J.E."/>
            <person name="Barry K."/>
            <person name="Grigoriev I.V."/>
            <person name="Crous P."/>
            <person name="Smith M.E."/>
        </authorList>
    </citation>
    <scope>NUCLEOTIDE SEQUENCE</scope>
    <source>
        <strain evidence="1">NBRC 105414</strain>
    </source>
</reference>
<evidence type="ECO:0000313" key="2">
    <source>
        <dbReference type="Proteomes" id="UP001140217"/>
    </source>
</evidence>
<keyword evidence="2" id="KW-1185">Reference proteome</keyword>
<dbReference type="AlphaFoldDB" id="A0A9W8LHA4"/>
<dbReference type="EMBL" id="JANBUL010000154">
    <property type="protein sequence ID" value="KAJ2780001.1"/>
    <property type="molecule type" value="Genomic_DNA"/>
</dbReference>
<dbReference type="Proteomes" id="UP001140217">
    <property type="component" value="Unassembled WGS sequence"/>
</dbReference>
<protein>
    <submittedName>
        <fullName evidence="1">Uncharacterized protein</fullName>
    </submittedName>
</protein>
<proteinExistence type="predicted"/>
<dbReference type="OrthoDB" id="5548663at2759"/>
<sequence>MARPATSVLDLPELVVERVFRHLIDFRVLEWFEDPDYLGTWGLWAEMVVPLLGVCRYWRSMACPLYYQYAAGCYGAKHCSKIRQACKRARVDEITTAYHRSLVRHVYLCFGLEDLLRDGLQGVLDRRLGGAVFPLAQQLFVVVDETGAGAVGPGGVRPEALRRIDQACGRLRAMFPGAVAVEVGGTSRAALRPEIVALSRGMLRGRPVVAAGHRSYTDFVAPALGAGGLTWIKVDQVHMCAHALELVRRSAATLQTVIFVMARPDFARRLARTRDGAPLAYPRLRELRLGLLDARPEPAALEPELPESAPFPALARVSAVPRDSGLGALVLRGGSSAALAQVRLFLSGRSVTEMRAAGLLDRADFPALRHIELHRTAYHSSAEAAENGPGSMSAEALADLVCWALAAGRRCSRIVMCGWRMRIRLRLDPPGGRGAQVLGALLRASGALQRLELPVALALGDALRLIGALPHLGRLGVSLADDDDDCGGGRQQRQQQPAAAAPATRLRRLAVPVGCTPAEQQRDMGRAWALAALVPSVQALEPRVEYGDVPLRDLDPAAIALGLPESLGPAPRTIGRRVAVEPRSAEPPWL</sequence>